<feature type="region of interest" description="Disordered" evidence="1">
    <location>
        <begin position="1"/>
        <end position="37"/>
    </location>
</feature>
<reference evidence="3 4" key="1">
    <citation type="submission" date="2021-01" db="EMBL/GenBank/DDBJ databases">
        <title>Piscinibacter sp. Jin2 Genome sequencing and assembly.</title>
        <authorList>
            <person name="Kim I."/>
        </authorList>
    </citation>
    <scope>NUCLEOTIDE SEQUENCE [LARGE SCALE GENOMIC DNA]</scope>
    <source>
        <strain evidence="3 4">Jin2</strain>
    </source>
</reference>
<feature type="domain" description="DUF58" evidence="2">
    <location>
        <begin position="53"/>
        <end position="263"/>
    </location>
</feature>
<dbReference type="EMBL" id="JAERRA010000001">
    <property type="protein sequence ID" value="MBL0719724.1"/>
    <property type="molecule type" value="Genomic_DNA"/>
</dbReference>
<gene>
    <name evidence="3" type="ORF">JI742_07465</name>
</gene>
<evidence type="ECO:0000256" key="1">
    <source>
        <dbReference type="SAM" id="MobiDB-lite"/>
    </source>
</evidence>
<evidence type="ECO:0000313" key="3">
    <source>
        <dbReference type="EMBL" id="MBL0719724.1"/>
    </source>
</evidence>
<dbReference type="Pfam" id="PF01882">
    <property type="entry name" value="DUF58"/>
    <property type="match status" value="1"/>
</dbReference>
<name>A0A9X0XDR1_9BURK</name>
<accession>A0A9X0XDR1</accession>
<dbReference type="InterPro" id="IPR002881">
    <property type="entry name" value="DUF58"/>
</dbReference>
<sequence>MPPPAPARGPAEFHYKLPGRHGGQRPGAHEGSSLGAGQQFAAHRRLLDHPDPRRIDLRASLRDPQGDWLVRIARQRVAVPVQAVVDVSASMRFGAQRAKLDRVADFVEVLGHSAFRAGDPVGLMAFDAGERTDLFLPPRHSRGAGRVMAEGLRACAPAAPPRPGADPLAGLRACVDRLAGRRSLVVLVSDFHGMPLDGLAAQIDRLSPAWVLPVLVWDPAEVVPPGVDALLSLRDAETGARRSLWLRERVRQDWHAAVAARRAALQALCVARALPPFDLLGPAGEFDAEALTRHFMESVA</sequence>
<proteinExistence type="predicted"/>
<protein>
    <submittedName>
        <fullName evidence="3">VWA domain-containing protein</fullName>
    </submittedName>
</protein>
<comment type="caution">
    <text evidence="3">The sequence shown here is derived from an EMBL/GenBank/DDBJ whole genome shotgun (WGS) entry which is preliminary data.</text>
</comment>
<evidence type="ECO:0000313" key="4">
    <source>
        <dbReference type="Proteomes" id="UP000643207"/>
    </source>
</evidence>
<dbReference type="Proteomes" id="UP000643207">
    <property type="component" value="Unassembled WGS sequence"/>
</dbReference>
<keyword evidence="4" id="KW-1185">Reference proteome</keyword>
<organism evidence="3 4">
    <name type="scientific">Aquariibacter lacus</name>
    <dbReference type="NCBI Taxonomy" id="2801332"/>
    <lineage>
        <taxon>Bacteria</taxon>
        <taxon>Pseudomonadati</taxon>
        <taxon>Pseudomonadota</taxon>
        <taxon>Betaproteobacteria</taxon>
        <taxon>Burkholderiales</taxon>
        <taxon>Sphaerotilaceae</taxon>
        <taxon>Aquariibacter</taxon>
    </lineage>
</organism>
<dbReference type="SUPFAM" id="SSF53300">
    <property type="entry name" value="vWA-like"/>
    <property type="match status" value="1"/>
</dbReference>
<evidence type="ECO:0000259" key="2">
    <source>
        <dbReference type="Pfam" id="PF01882"/>
    </source>
</evidence>
<dbReference type="InterPro" id="IPR036465">
    <property type="entry name" value="vWFA_dom_sf"/>
</dbReference>
<dbReference type="PANTHER" id="PTHR33608">
    <property type="entry name" value="BLL2464 PROTEIN"/>
    <property type="match status" value="1"/>
</dbReference>
<dbReference type="AlphaFoldDB" id="A0A9X0XDR1"/>
<dbReference type="Gene3D" id="3.40.50.410">
    <property type="entry name" value="von Willebrand factor, type A domain"/>
    <property type="match status" value="1"/>
</dbReference>
<dbReference type="PANTHER" id="PTHR33608:SF6">
    <property type="entry name" value="BLL2464 PROTEIN"/>
    <property type="match status" value="1"/>
</dbReference>